<feature type="non-terminal residue" evidence="2">
    <location>
        <position position="1"/>
    </location>
</feature>
<name>A0A443SIW5_9ACAR</name>
<protein>
    <submittedName>
        <fullName evidence="2">Putative ubiquitin carboxyl-terminal hydrolase FAF-X-like protein</fullName>
    </submittedName>
</protein>
<dbReference type="Proteomes" id="UP000288716">
    <property type="component" value="Unassembled WGS sequence"/>
</dbReference>
<sequence>AQILQSNSDLKRKWTSAVTWLNDELERRPYTSTAQYGYNWSPPAQSNETSNGYYLERSHSAKITLAKAFELCPEDEREDQEEQEMSEDTDSPPPEAENPEPFVPSQLNPTPVDKVSITTFSDNTVLDDELMSEIKKLKRVQKRDPDDRSTKKFELGHEIENVDELSNVEN</sequence>
<dbReference type="EMBL" id="NCKV01001994">
    <property type="protein sequence ID" value="RWS27466.1"/>
    <property type="molecule type" value="Genomic_DNA"/>
</dbReference>
<dbReference type="VEuPathDB" id="VectorBase:LDEU004573"/>
<organism evidence="2 3">
    <name type="scientific">Leptotrombidium deliense</name>
    <dbReference type="NCBI Taxonomy" id="299467"/>
    <lineage>
        <taxon>Eukaryota</taxon>
        <taxon>Metazoa</taxon>
        <taxon>Ecdysozoa</taxon>
        <taxon>Arthropoda</taxon>
        <taxon>Chelicerata</taxon>
        <taxon>Arachnida</taxon>
        <taxon>Acari</taxon>
        <taxon>Acariformes</taxon>
        <taxon>Trombidiformes</taxon>
        <taxon>Prostigmata</taxon>
        <taxon>Anystina</taxon>
        <taxon>Parasitengona</taxon>
        <taxon>Trombiculoidea</taxon>
        <taxon>Trombiculidae</taxon>
        <taxon>Leptotrombidium</taxon>
    </lineage>
</organism>
<evidence type="ECO:0000313" key="2">
    <source>
        <dbReference type="EMBL" id="RWS27466.1"/>
    </source>
</evidence>
<reference evidence="2 3" key="1">
    <citation type="journal article" date="2018" name="Gigascience">
        <title>Genomes of trombidid mites reveal novel predicted allergens and laterally-transferred genes associated with secondary metabolism.</title>
        <authorList>
            <person name="Dong X."/>
            <person name="Chaisiri K."/>
            <person name="Xia D."/>
            <person name="Armstrong S.D."/>
            <person name="Fang Y."/>
            <person name="Donnelly M.J."/>
            <person name="Kadowaki T."/>
            <person name="McGarry J.W."/>
            <person name="Darby A.C."/>
            <person name="Makepeace B.L."/>
        </authorList>
    </citation>
    <scope>NUCLEOTIDE SEQUENCE [LARGE SCALE GENOMIC DNA]</scope>
    <source>
        <strain evidence="2">UoL-UT</strain>
    </source>
</reference>
<dbReference type="GO" id="GO:0016787">
    <property type="term" value="F:hydrolase activity"/>
    <property type="evidence" value="ECO:0007669"/>
    <property type="project" value="UniProtKB-KW"/>
</dbReference>
<evidence type="ECO:0000313" key="3">
    <source>
        <dbReference type="Proteomes" id="UP000288716"/>
    </source>
</evidence>
<keyword evidence="2" id="KW-0378">Hydrolase</keyword>
<feature type="region of interest" description="Disordered" evidence="1">
    <location>
        <begin position="67"/>
        <end position="114"/>
    </location>
</feature>
<dbReference type="AlphaFoldDB" id="A0A443SIW5"/>
<accession>A0A443SIW5</accession>
<comment type="caution">
    <text evidence="2">The sequence shown here is derived from an EMBL/GenBank/DDBJ whole genome shotgun (WGS) entry which is preliminary data.</text>
</comment>
<feature type="compositionally biased region" description="Acidic residues" evidence="1">
    <location>
        <begin position="72"/>
        <end position="90"/>
    </location>
</feature>
<feature type="region of interest" description="Disordered" evidence="1">
    <location>
        <begin position="33"/>
        <end position="52"/>
    </location>
</feature>
<evidence type="ECO:0000256" key="1">
    <source>
        <dbReference type="SAM" id="MobiDB-lite"/>
    </source>
</evidence>
<gene>
    <name evidence="2" type="ORF">B4U80_08841</name>
</gene>
<dbReference type="STRING" id="299467.A0A443SIW5"/>
<dbReference type="OrthoDB" id="289038at2759"/>
<proteinExistence type="predicted"/>
<keyword evidence="3" id="KW-1185">Reference proteome</keyword>